<reference evidence="11" key="1">
    <citation type="journal article" date="2019" name="Int. J. Syst. Evol. Microbiol.">
        <title>The Global Catalogue of Microorganisms (GCM) 10K type strain sequencing project: providing services to taxonomists for standard genome sequencing and annotation.</title>
        <authorList>
            <consortium name="The Broad Institute Genomics Platform"/>
            <consortium name="The Broad Institute Genome Sequencing Center for Infectious Disease"/>
            <person name="Wu L."/>
            <person name="Ma J."/>
        </authorList>
    </citation>
    <scope>NUCLEOTIDE SEQUENCE [LARGE SCALE GENOMIC DNA]</scope>
    <source>
        <strain evidence="11">IBRC 10765</strain>
    </source>
</reference>
<keyword evidence="5 9" id="KW-0479">Metal-binding</keyword>
<dbReference type="Proteomes" id="UP001595617">
    <property type="component" value="Unassembled WGS sequence"/>
</dbReference>
<dbReference type="EC" id="3.1.3.7" evidence="9"/>
<keyword evidence="7 9" id="KW-0460">Magnesium</keyword>
<dbReference type="EMBL" id="JBHRYR010000011">
    <property type="protein sequence ID" value="MFC3854256.1"/>
    <property type="molecule type" value="Genomic_DNA"/>
</dbReference>
<dbReference type="HAMAP" id="MF_02095">
    <property type="entry name" value="CysQ"/>
    <property type="match status" value="1"/>
</dbReference>
<evidence type="ECO:0000313" key="11">
    <source>
        <dbReference type="Proteomes" id="UP001595617"/>
    </source>
</evidence>
<dbReference type="NCBIfam" id="TIGR01331">
    <property type="entry name" value="bisphos_cysQ"/>
    <property type="match status" value="1"/>
</dbReference>
<evidence type="ECO:0000256" key="7">
    <source>
        <dbReference type="ARBA" id="ARBA00022842"/>
    </source>
</evidence>
<keyword evidence="8 9" id="KW-0472">Membrane</keyword>
<feature type="binding site" evidence="9">
    <location>
        <begin position="84"/>
        <end position="87"/>
    </location>
    <ligand>
        <name>substrate</name>
    </ligand>
</feature>
<dbReference type="SUPFAM" id="SSF56655">
    <property type="entry name" value="Carbohydrate phosphatase"/>
    <property type="match status" value="1"/>
</dbReference>
<gene>
    <name evidence="9 10" type="primary">cysQ</name>
    <name evidence="10" type="ORF">ACFOOG_15565</name>
</gene>
<evidence type="ECO:0000256" key="1">
    <source>
        <dbReference type="ARBA" id="ARBA00001625"/>
    </source>
</evidence>
<feature type="binding site" evidence="9">
    <location>
        <position position="212"/>
    </location>
    <ligand>
        <name>Mg(2+)</name>
        <dbReference type="ChEBI" id="CHEBI:18420"/>
        <label>2</label>
    </ligand>
</feature>
<evidence type="ECO:0000313" key="10">
    <source>
        <dbReference type="EMBL" id="MFC3854256.1"/>
    </source>
</evidence>
<feature type="binding site" evidence="9">
    <location>
        <position position="62"/>
    </location>
    <ligand>
        <name>substrate</name>
    </ligand>
</feature>
<evidence type="ECO:0000256" key="8">
    <source>
        <dbReference type="ARBA" id="ARBA00023136"/>
    </source>
</evidence>
<dbReference type="PANTHER" id="PTHR43028:SF5">
    <property type="entry name" value="3'(2'),5'-BISPHOSPHATE NUCLEOTIDASE 1"/>
    <property type="match status" value="1"/>
</dbReference>
<comment type="catalytic activity">
    <reaction evidence="1 9">
        <text>adenosine 3',5'-bisphosphate + H2O = AMP + phosphate</text>
        <dbReference type="Rhea" id="RHEA:10040"/>
        <dbReference type="ChEBI" id="CHEBI:15377"/>
        <dbReference type="ChEBI" id="CHEBI:43474"/>
        <dbReference type="ChEBI" id="CHEBI:58343"/>
        <dbReference type="ChEBI" id="CHEBI:456215"/>
        <dbReference type="EC" id="3.1.3.7"/>
    </reaction>
</comment>
<comment type="cofactor">
    <cofactor evidence="9">
        <name>Mg(2+)</name>
        <dbReference type="ChEBI" id="CHEBI:18420"/>
    </cofactor>
</comment>
<dbReference type="InterPro" id="IPR006240">
    <property type="entry name" value="CysQ"/>
</dbReference>
<evidence type="ECO:0000256" key="4">
    <source>
        <dbReference type="ARBA" id="ARBA00022519"/>
    </source>
</evidence>
<accession>A0ABV8A1J1</accession>
<dbReference type="PANTHER" id="PTHR43028">
    <property type="entry name" value="3'(2'),5'-BISPHOSPHATE NUCLEOTIDASE 1"/>
    <property type="match status" value="1"/>
</dbReference>
<dbReference type="InterPro" id="IPR000760">
    <property type="entry name" value="Inositol_monophosphatase-like"/>
</dbReference>
<evidence type="ECO:0000256" key="9">
    <source>
        <dbReference type="HAMAP-Rule" id="MF_02095"/>
    </source>
</evidence>
<keyword evidence="6 9" id="KW-0378">Hydrolase</keyword>
<organism evidence="10 11">
    <name type="scientific">Saccharospirillum mangrovi</name>
    <dbReference type="NCBI Taxonomy" id="2161747"/>
    <lineage>
        <taxon>Bacteria</taxon>
        <taxon>Pseudomonadati</taxon>
        <taxon>Pseudomonadota</taxon>
        <taxon>Gammaproteobacteria</taxon>
        <taxon>Oceanospirillales</taxon>
        <taxon>Saccharospirillaceae</taxon>
        <taxon>Saccharospirillum</taxon>
    </lineage>
</organism>
<dbReference type="PROSITE" id="PS00629">
    <property type="entry name" value="IMP_1"/>
    <property type="match status" value="1"/>
</dbReference>
<evidence type="ECO:0000256" key="5">
    <source>
        <dbReference type="ARBA" id="ARBA00022723"/>
    </source>
</evidence>
<protein>
    <recommendedName>
        <fullName evidence="9">3'(2'),5'-bisphosphate nucleotidase CysQ</fullName>
        <ecNumber evidence="9">3.1.3.7</ecNumber>
    </recommendedName>
    <alternativeName>
        <fullName evidence="9">3'(2'),5-bisphosphonucleoside 3'(2')-phosphohydrolase</fullName>
    </alternativeName>
    <alternativeName>
        <fullName evidence="9">3'-phosphoadenosine 5'-phosphate phosphatase</fullName>
        <shortName evidence="9">PAP phosphatase</shortName>
    </alternativeName>
</protein>
<dbReference type="InterPro" id="IPR050725">
    <property type="entry name" value="CysQ/Inositol_MonoPase"/>
</dbReference>
<proteinExistence type="inferred from homology"/>
<dbReference type="PROSITE" id="PS00630">
    <property type="entry name" value="IMP_2"/>
    <property type="match status" value="1"/>
</dbReference>
<comment type="caution">
    <text evidence="10">The sequence shown here is derived from an EMBL/GenBank/DDBJ whole genome shotgun (WGS) entry which is preliminary data.</text>
</comment>
<sequence>MINDVIDIALEAGDAILAIYHHDFDVDQKSDNTPVTAADLAANHHIVERLTALTPGMPILTEESALAPWSERQHWSRYWLVDPLDGTKEFVKRNGDFTVNIALVDAHEAVLGVVFAPARQELWYAVAGQGAFYRRTTDLANPIELKTCSVPDQDQPWLALGSRSFHEDIVQAFLNDLGPHTLAPVGSAIKTCMIAAGQAHIYPRLGLTSEWDTAASQVIIEQAGGLLINAETGLRLQYNTKESLLNPWFVAACADDPRWRHSLSRIKR</sequence>
<comment type="function">
    <text evidence="9">Converts adenosine-3',5'-bisphosphate (PAP) to AMP.</text>
</comment>
<dbReference type="Pfam" id="PF00459">
    <property type="entry name" value="Inositol_P"/>
    <property type="match status" value="1"/>
</dbReference>
<dbReference type="Gene3D" id="3.40.190.80">
    <property type="match status" value="1"/>
</dbReference>
<dbReference type="PRINTS" id="PR00377">
    <property type="entry name" value="IMPHPHTASES"/>
</dbReference>
<keyword evidence="3 9" id="KW-1003">Cell membrane</keyword>
<feature type="binding site" evidence="9">
    <location>
        <position position="84"/>
    </location>
    <ligand>
        <name>Mg(2+)</name>
        <dbReference type="ChEBI" id="CHEBI:18420"/>
        <label>1</label>
    </ligand>
</feature>
<feature type="binding site" evidence="9">
    <location>
        <position position="82"/>
    </location>
    <ligand>
        <name>Mg(2+)</name>
        <dbReference type="ChEBI" id="CHEBI:18420"/>
        <label>2</label>
    </ligand>
</feature>
<name>A0ABV8A1J1_9GAMM</name>
<evidence type="ECO:0000256" key="2">
    <source>
        <dbReference type="ARBA" id="ARBA00005289"/>
    </source>
</evidence>
<evidence type="ECO:0000256" key="3">
    <source>
        <dbReference type="ARBA" id="ARBA00022475"/>
    </source>
</evidence>
<dbReference type="Gene3D" id="3.30.540.10">
    <property type="entry name" value="Fructose-1,6-Bisphosphatase, subunit A, domain 1"/>
    <property type="match status" value="1"/>
</dbReference>
<feature type="binding site" evidence="9">
    <location>
        <position position="62"/>
    </location>
    <ligand>
        <name>Mg(2+)</name>
        <dbReference type="ChEBI" id="CHEBI:18420"/>
        <label>1</label>
    </ligand>
</feature>
<evidence type="ECO:0000256" key="6">
    <source>
        <dbReference type="ARBA" id="ARBA00022801"/>
    </source>
</evidence>
<feature type="binding site" evidence="9">
    <location>
        <position position="85"/>
    </location>
    <ligand>
        <name>Mg(2+)</name>
        <dbReference type="ChEBI" id="CHEBI:18420"/>
        <label>2</label>
    </ligand>
</feature>
<comment type="similarity">
    <text evidence="2 9">Belongs to the inositol monophosphatase superfamily. CysQ family.</text>
</comment>
<dbReference type="GO" id="GO:0008441">
    <property type="term" value="F:3'(2'),5'-bisphosphate nucleotidase activity"/>
    <property type="evidence" value="ECO:0007669"/>
    <property type="project" value="UniProtKB-EC"/>
</dbReference>
<dbReference type="CDD" id="cd01638">
    <property type="entry name" value="CysQ"/>
    <property type="match status" value="1"/>
</dbReference>
<dbReference type="InterPro" id="IPR020550">
    <property type="entry name" value="Inositol_monophosphatase_CS"/>
</dbReference>
<keyword evidence="11" id="KW-1185">Reference proteome</keyword>
<comment type="subcellular location">
    <subcellularLocation>
        <location evidence="9">Cell inner membrane</location>
        <topology evidence="9">Peripheral membrane protein</topology>
        <orientation evidence="9">Cytoplasmic side</orientation>
    </subcellularLocation>
</comment>
<feature type="binding site" evidence="9">
    <location>
        <position position="82"/>
    </location>
    <ligand>
        <name>Mg(2+)</name>
        <dbReference type="ChEBI" id="CHEBI:18420"/>
        <label>1</label>
    </ligand>
</feature>
<keyword evidence="4 9" id="KW-0997">Cell inner membrane</keyword>
<dbReference type="RefSeq" id="WP_380698357.1">
    <property type="nucleotide sequence ID" value="NZ_JBHRYR010000011.1"/>
</dbReference>
<feature type="binding site" evidence="9">
    <location>
        <position position="212"/>
    </location>
    <ligand>
        <name>substrate</name>
    </ligand>
</feature>
<dbReference type="InterPro" id="IPR020583">
    <property type="entry name" value="Inositol_monoP_metal-BS"/>
</dbReference>